<organism evidence="1 2">
    <name type="scientific">Phytophthora fragariaefolia</name>
    <dbReference type="NCBI Taxonomy" id="1490495"/>
    <lineage>
        <taxon>Eukaryota</taxon>
        <taxon>Sar</taxon>
        <taxon>Stramenopiles</taxon>
        <taxon>Oomycota</taxon>
        <taxon>Peronosporomycetes</taxon>
        <taxon>Peronosporales</taxon>
        <taxon>Peronosporaceae</taxon>
        <taxon>Phytophthora</taxon>
    </lineage>
</organism>
<gene>
    <name evidence="1" type="ORF">Pfra01_000557900</name>
</gene>
<evidence type="ECO:0000313" key="2">
    <source>
        <dbReference type="Proteomes" id="UP001165121"/>
    </source>
</evidence>
<sequence length="134" mass="15055">MSYCRCPEAPMVGDFACDADSTAAISHTLDDQEHKQTRYNSFINTLKKTHAANVATVARHWETQARKFCVELPSMSHTTTDVIDDQQVRLWSELANRGKLSLPGKVQICRGQKSDDTRPIKDLYELPQPAHPDG</sequence>
<dbReference type="AlphaFoldDB" id="A0A9W6U2Y4"/>
<dbReference type="Proteomes" id="UP001165121">
    <property type="component" value="Unassembled WGS sequence"/>
</dbReference>
<keyword evidence="2" id="KW-1185">Reference proteome</keyword>
<reference evidence="1" key="1">
    <citation type="submission" date="2023-04" db="EMBL/GenBank/DDBJ databases">
        <title>Phytophthora fragariaefolia NBRC 109709.</title>
        <authorList>
            <person name="Ichikawa N."/>
            <person name="Sato H."/>
            <person name="Tonouchi N."/>
        </authorList>
    </citation>
    <scope>NUCLEOTIDE SEQUENCE</scope>
    <source>
        <strain evidence="1">NBRC 109709</strain>
    </source>
</reference>
<comment type="caution">
    <text evidence="1">The sequence shown here is derived from an EMBL/GenBank/DDBJ whole genome shotgun (WGS) entry which is preliminary data.</text>
</comment>
<evidence type="ECO:0000313" key="1">
    <source>
        <dbReference type="EMBL" id="GMF27745.1"/>
    </source>
</evidence>
<dbReference type="EMBL" id="BSXT01000446">
    <property type="protein sequence ID" value="GMF27745.1"/>
    <property type="molecule type" value="Genomic_DNA"/>
</dbReference>
<proteinExistence type="predicted"/>
<accession>A0A9W6U2Y4</accession>
<name>A0A9W6U2Y4_9STRA</name>
<protein>
    <submittedName>
        <fullName evidence="1">Unnamed protein product</fullName>
    </submittedName>
</protein>